<dbReference type="CDD" id="cd16841">
    <property type="entry name" value="RraA_family"/>
    <property type="match status" value="1"/>
</dbReference>
<evidence type="ECO:0000313" key="2">
    <source>
        <dbReference type="EMBL" id="GFE51313.1"/>
    </source>
</evidence>
<comment type="caution">
    <text evidence="2">The sequence shown here is derived from an EMBL/GenBank/DDBJ whole genome shotgun (WGS) entry which is preliminary data.</text>
</comment>
<gene>
    <name evidence="2" type="ORF">So717_30660</name>
</gene>
<dbReference type="EMBL" id="BLIV01000006">
    <property type="protein sequence ID" value="GFE51313.1"/>
    <property type="molecule type" value="Genomic_DNA"/>
</dbReference>
<dbReference type="RefSeq" id="WP_159978919.1">
    <property type="nucleotide sequence ID" value="NZ_BLIV01000006.1"/>
</dbReference>
<sequence length="230" mass="24498">MDDALLALLKTVDTPTVCNAIEVAQGQRGFDDFTRGTMLCSAPGEAMVGYARTACIRAVTPSEEPPEVIKARRMAYYEYMAEGPRPGIAVVQDMDGSEAIGAYWGEVNTNIHKAFGLSGALTNGVMRDLGDLPEGFPVVAGSIGPSHGFVHVLDFDVKVEIFGMQVAPGALVHADRHGAVVVPEDVVPLLGDAISTLIRSEKIIFDAVKGKTLGFDEFEAVWAAFEAART</sequence>
<dbReference type="OrthoDB" id="8912551at2"/>
<dbReference type="SUPFAM" id="SSF89562">
    <property type="entry name" value="RraA-like"/>
    <property type="match status" value="1"/>
</dbReference>
<evidence type="ECO:0000313" key="3">
    <source>
        <dbReference type="Proteomes" id="UP000436522"/>
    </source>
</evidence>
<keyword evidence="2" id="KW-0808">Transferase</keyword>
<dbReference type="Proteomes" id="UP000436522">
    <property type="component" value="Unassembled WGS sequence"/>
</dbReference>
<feature type="binding site" evidence="1">
    <location>
        <position position="127"/>
    </location>
    <ligand>
        <name>substrate</name>
    </ligand>
</feature>
<accession>A0A640VSX4</accession>
<name>A0A640VSX4_9RHOB</name>
<dbReference type="Gene3D" id="3.50.30.40">
    <property type="entry name" value="Ribonuclease E inhibitor RraA/RraA-like"/>
    <property type="match status" value="1"/>
</dbReference>
<dbReference type="GO" id="GO:0016746">
    <property type="term" value="F:acyltransferase activity"/>
    <property type="evidence" value="ECO:0007669"/>
    <property type="project" value="UniProtKB-KW"/>
</dbReference>
<dbReference type="Pfam" id="PF03737">
    <property type="entry name" value="RraA-like"/>
    <property type="match status" value="1"/>
</dbReference>
<organism evidence="2 3">
    <name type="scientific">Roseobacter cerasinus</name>
    <dbReference type="NCBI Taxonomy" id="2602289"/>
    <lineage>
        <taxon>Bacteria</taxon>
        <taxon>Pseudomonadati</taxon>
        <taxon>Pseudomonadota</taxon>
        <taxon>Alphaproteobacteria</taxon>
        <taxon>Rhodobacterales</taxon>
        <taxon>Roseobacteraceae</taxon>
        <taxon>Roseobacter</taxon>
    </lineage>
</organism>
<dbReference type="GO" id="GO:0046872">
    <property type="term" value="F:metal ion binding"/>
    <property type="evidence" value="ECO:0007669"/>
    <property type="project" value="UniProtKB-KW"/>
</dbReference>
<keyword evidence="1" id="KW-0460">Magnesium</keyword>
<keyword evidence="2" id="KW-0012">Acyltransferase</keyword>
<dbReference type="AlphaFoldDB" id="A0A640VSX4"/>
<dbReference type="InterPro" id="IPR036704">
    <property type="entry name" value="RraA/RraA-like_sf"/>
</dbReference>
<protein>
    <submittedName>
        <fullName evidence="2">Acyltransferase</fullName>
    </submittedName>
</protein>
<comment type="cofactor">
    <cofactor evidence="1">
        <name>Mg(2+)</name>
        <dbReference type="ChEBI" id="CHEBI:18420"/>
    </cofactor>
</comment>
<proteinExistence type="predicted"/>
<dbReference type="InterPro" id="IPR005493">
    <property type="entry name" value="RraA/RraA-like"/>
</dbReference>
<keyword evidence="1" id="KW-0479">Metal-binding</keyword>
<feature type="binding site" evidence="1">
    <location>
        <position position="128"/>
    </location>
    <ligand>
        <name>Mg(2+)</name>
        <dbReference type="ChEBI" id="CHEBI:18420"/>
    </ligand>
</feature>
<evidence type="ECO:0000256" key="1">
    <source>
        <dbReference type="PIRSR" id="PIRSR605493-1"/>
    </source>
</evidence>
<reference evidence="2 3" key="1">
    <citation type="submission" date="2019-12" db="EMBL/GenBank/DDBJ databases">
        <title>Roseobacter cerasinus sp. nov., isolated from seawater around aquaculture.</title>
        <authorList>
            <person name="Muramatsu S."/>
            <person name="Takabe Y."/>
            <person name="Mori K."/>
            <person name="Takaichi S."/>
            <person name="Hanada S."/>
        </authorList>
    </citation>
    <scope>NUCLEOTIDE SEQUENCE [LARGE SCALE GENOMIC DNA]</scope>
    <source>
        <strain evidence="2 3">AI77</strain>
    </source>
</reference>
<keyword evidence="3" id="KW-1185">Reference proteome</keyword>